<dbReference type="InterPro" id="IPR036388">
    <property type="entry name" value="WH-like_DNA-bd_sf"/>
</dbReference>
<dbReference type="PRINTS" id="PR00033">
    <property type="entry name" value="HTHASNC"/>
</dbReference>
<accession>A0ABV6G314</accession>
<evidence type="ECO:0000313" key="6">
    <source>
        <dbReference type="Proteomes" id="UP001589814"/>
    </source>
</evidence>
<dbReference type="Proteomes" id="UP001589814">
    <property type="component" value="Unassembled WGS sequence"/>
</dbReference>
<evidence type="ECO:0000313" key="5">
    <source>
        <dbReference type="EMBL" id="MFC0267402.1"/>
    </source>
</evidence>
<dbReference type="CDD" id="cd00090">
    <property type="entry name" value="HTH_ARSR"/>
    <property type="match status" value="1"/>
</dbReference>
<name>A0ABV6G314_9GAMM</name>
<protein>
    <submittedName>
        <fullName evidence="5">Lrp/AsnC family transcriptional regulator</fullName>
    </submittedName>
</protein>
<dbReference type="InterPro" id="IPR019888">
    <property type="entry name" value="Tscrpt_reg_AsnC-like"/>
</dbReference>
<dbReference type="PANTHER" id="PTHR30154:SF34">
    <property type="entry name" value="TRANSCRIPTIONAL REGULATOR AZLB"/>
    <property type="match status" value="1"/>
</dbReference>
<dbReference type="InterPro" id="IPR019887">
    <property type="entry name" value="Tscrpt_reg_AsnC/Lrp_C"/>
</dbReference>
<dbReference type="InterPro" id="IPR011991">
    <property type="entry name" value="ArsR-like_HTH"/>
</dbReference>
<dbReference type="InterPro" id="IPR036390">
    <property type="entry name" value="WH_DNA-bd_sf"/>
</dbReference>
<dbReference type="SUPFAM" id="SSF46785">
    <property type="entry name" value="Winged helix' DNA-binding domain"/>
    <property type="match status" value="1"/>
</dbReference>
<dbReference type="InterPro" id="IPR011008">
    <property type="entry name" value="Dimeric_a/b-barrel"/>
</dbReference>
<dbReference type="Pfam" id="PF01037">
    <property type="entry name" value="AsnC_trans_reg"/>
    <property type="match status" value="1"/>
</dbReference>
<dbReference type="Gene3D" id="3.30.70.920">
    <property type="match status" value="1"/>
</dbReference>
<keyword evidence="6" id="KW-1185">Reference proteome</keyword>
<dbReference type="PANTHER" id="PTHR30154">
    <property type="entry name" value="LEUCINE-RESPONSIVE REGULATORY PROTEIN"/>
    <property type="match status" value="1"/>
</dbReference>
<organism evidence="5 6">
    <name type="scientific">Kushneria aurantia</name>
    <dbReference type="NCBI Taxonomy" id="504092"/>
    <lineage>
        <taxon>Bacteria</taxon>
        <taxon>Pseudomonadati</taxon>
        <taxon>Pseudomonadota</taxon>
        <taxon>Gammaproteobacteria</taxon>
        <taxon>Oceanospirillales</taxon>
        <taxon>Halomonadaceae</taxon>
        <taxon>Kushneria</taxon>
    </lineage>
</organism>
<proteinExistence type="predicted"/>
<dbReference type="SUPFAM" id="SSF54909">
    <property type="entry name" value="Dimeric alpha+beta barrel"/>
    <property type="match status" value="1"/>
</dbReference>
<dbReference type="InterPro" id="IPR000485">
    <property type="entry name" value="AsnC-type_HTH_dom"/>
</dbReference>
<evidence type="ECO:0000256" key="2">
    <source>
        <dbReference type="ARBA" id="ARBA00023125"/>
    </source>
</evidence>
<feature type="domain" description="HTH asnC-type" evidence="4">
    <location>
        <begin position="3"/>
        <end position="65"/>
    </location>
</feature>
<comment type="caution">
    <text evidence="5">The sequence shown here is derived from an EMBL/GenBank/DDBJ whole genome shotgun (WGS) entry which is preliminary data.</text>
</comment>
<dbReference type="EMBL" id="JBHLVX010000018">
    <property type="protein sequence ID" value="MFC0267402.1"/>
    <property type="molecule type" value="Genomic_DNA"/>
</dbReference>
<reference evidence="5 6" key="1">
    <citation type="submission" date="2024-09" db="EMBL/GenBank/DDBJ databases">
        <authorList>
            <person name="Sun Q."/>
            <person name="Mori K."/>
        </authorList>
    </citation>
    <scope>NUCLEOTIDE SEQUENCE [LARGE SCALE GENOMIC DNA]</scope>
    <source>
        <strain evidence="5 6">CCM 7415</strain>
    </source>
</reference>
<evidence type="ECO:0000259" key="4">
    <source>
        <dbReference type="PROSITE" id="PS50956"/>
    </source>
</evidence>
<gene>
    <name evidence="5" type="ORF">ACFFHW_05225</name>
</gene>
<dbReference type="Gene3D" id="1.10.10.10">
    <property type="entry name" value="Winged helix-like DNA-binding domain superfamily/Winged helix DNA-binding domain"/>
    <property type="match status" value="1"/>
</dbReference>
<evidence type="ECO:0000256" key="1">
    <source>
        <dbReference type="ARBA" id="ARBA00023015"/>
    </source>
</evidence>
<dbReference type="SMART" id="SM00344">
    <property type="entry name" value="HTH_ASNC"/>
    <property type="match status" value="1"/>
</dbReference>
<keyword evidence="3" id="KW-0804">Transcription</keyword>
<keyword evidence="2" id="KW-0238">DNA-binding</keyword>
<dbReference type="PROSITE" id="PS50956">
    <property type="entry name" value="HTH_ASNC_2"/>
    <property type="match status" value="1"/>
</dbReference>
<dbReference type="Pfam" id="PF13412">
    <property type="entry name" value="HTH_24"/>
    <property type="match status" value="1"/>
</dbReference>
<evidence type="ECO:0000256" key="3">
    <source>
        <dbReference type="ARBA" id="ARBA00023163"/>
    </source>
</evidence>
<dbReference type="RefSeq" id="WP_019952749.1">
    <property type="nucleotide sequence ID" value="NZ_JBHLVX010000018.1"/>
</dbReference>
<keyword evidence="1" id="KW-0805">Transcription regulation</keyword>
<sequence length="159" mass="18405">MKLDQFDLRILEILAGDGRITKSRLAEAINLSVSPCWERVRRLERAGIIEGYEARISDRVRVNLTAVWVQIELETHSAAVFERFERTMKATPEVTDCVAVGGGVDYLLLIEAESIDQYQRLVDQWLVDDLAIKRYFTYIVTRRVKQSAPPLRLRREVQK</sequence>